<feature type="non-terminal residue" evidence="1">
    <location>
        <position position="254"/>
    </location>
</feature>
<gene>
    <name evidence="1" type="ORF">METZ01_LOCUS54870</name>
</gene>
<organism evidence="1">
    <name type="scientific">marine metagenome</name>
    <dbReference type="NCBI Taxonomy" id="408172"/>
    <lineage>
        <taxon>unclassified sequences</taxon>
        <taxon>metagenomes</taxon>
        <taxon>ecological metagenomes</taxon>
    </lineage>
</organism>
<accession>A0A381SDD8</accession>
<dbReference type="EMBL" id="UINC01002961">
    <property type="protein sequence ID" value="SVA02016.1"/>
    <property type="molecule type" value="Genomic_DNA"/>
</dbReference>
<sequence length="254" mass="28920">MILFIFGFSLVAQSVPSGNLTLDEIAIQLNGLNVNGLLREDQEGNASLSIGLLKFGFNNIRASTSKDTNKQYISFTIGGPNIDLNEFELSVRSEFPNFFHSILTELADHRVEVPTDGLTILAKAVDVYFNENGRFPKSFNELAVKSYILINKYPFNQQKWGYELDLPNNIRSVTTSFHRARFRRTLVFDWNTQKITGLESENYSKESIPWDFNLNVSKVEQKLFSDINVIIGPDISNIEFKQKKARLQLKGINI</sequence>
<evidence type="ECO:0000313" key="1">
    <source>
        <dbReference type="EMBL" id="SVA02016.1"/>
    </source>
</evidence>
<dbReference type="AlphaFoldDB" id="A0A381SDD8"/>
<name>A0A381SDD8_9ZZZZ</name>
<protein>
    <submittedName>
        <fullName evidence="1">Uncharacterized protein</fullName>
    </submittedName>
</protein>
<reference evidence="1" key="1">
    <citation type="submission" date="2018-05" db="EMBL/GenBank/DDBJ databases">
        <authorList>
            <person name="Lanie J.A."/>
            <person name="Ng W.-L."/>
            <person name="Kazmierczak K.M."/>
            <person name="Andrzejewski T.M."/>
            <person name="Davidsen T.M."/>
            <person name="Wayne K.J."/>
            <person name="Tettelin H."/>
            <person name="Glass J.I."/>
            <person name="Rusch D."/>
            <person name="Podicherti R."/>
            <person name="Tsui H.-C.T."/>
            <person name="Winkler M.E."/>
        </authorList>
    </citation>
    <scope>NUCLEOTIDE SEQUENCE</scope>
</reference>
<proteinExistence type="predicted"/>